<dbReference type="InterPro" id="IPR036634">
    <property type="entry name" value="PRD_sf"/>
</dbReference>
<evidence type="ECO:0000313" key="2">
    <source>
        <dbReference type="EMBL" id="MBF4694733.1"/>
    </source>
</evidence>
<dbReference type="Proteomes" id="UP000614200">
    <property type="component" value="Unassembled WGS sequence"/>
</dbReference>
<name>A0ABR9ZWB3_9FIRM</name>
<dbReference type="EMBL" id="JADKNH010000010">
    <property type="protein sequence ID" value="MBF4694733.1"/>
    <property type="molecule type" value="Genomic_DNA"/>
</dbReference>
<reference evidence="2 3" key="1">
    <citation type="submission" date="2020-11" db="EMBL/GenBank/DDBJ databases">
        <title>Fusibacter basophilias sp. nov.</title>
        <authorList>
            <person name="Qiu D."/>
        </authorList>
    </citation>
    <scope>NUCLEOTIDE SEQUENCE [LARGE SCALE GENOMIC DNA]</scope>
    <source>
        <strain evidence="2 3">Q10-2</strain>
    </source>
</reference>
<feature type="domain" description="PRD" evidence="1">
    <location>
        <begin position="13"/>
        <end position="119"/>
    </location>
</feature>
<sequence length="119" mass="13689">MDITTLLKQKMSLEDENIVGFKDDFEEIENYVAECNVVFTEHYALGFYSHMYSYLKRLKDGERVEGVDLSIRSDIETEIYDMTAKLLEKLAKKYNQEVDVSEVILAAIHIQTAVALGRS</sequence>
<keyword evidence="3" id="KW-1185">Reference proteome</keyword>
<organism evidence="2 3">
    <name type="scientific">Fusibacter ferrireducens</name>
    <dbReference type="NCBI Taxonomy" id="2785058"/>
    <lineage>
        <taxon>Bacteria</taxon>
        <taxon>Bacillati</taxon>
        <taxon>Bacillota</taxon>
        <taxon>Clostridia</taxon>
        <taxon>Eubacteriales</taxon>
        <taxon>Eubacteriales Family XII. Incertae Sedis</taxon>
        <taxon>Fusibacter</taxon>
    </lineage>
</organism>
<evidence type="ECO:0000313" key="3">
    <source>
        <dbReference type="Proteomes" id="UP000614200"/>
    </source>
</evidence>
<gene>
    <name evidence="2" type="ORF">ISU02_16590</name>
</gene>
<proteinExistence type="predicted"/>
<protein>
    <submittedName>
        <fullName evidence="2">PRD domain-containing protein</fullName>
    </submittedName>
</protein>
<dbReference type="Gene3D" id="1.10.1790.10">
    <property type="entry name" value="PRD domain"/>
    <property type="match status" value="1"/>
</dbReference>
<dbReference type="SUPFAM" id="SSF63520">
    <property type="entry name" value="PTS-regulatory domain, PRD"/>
    <property type="match status" value="1"/>
</dbReference>
<dbReference type="PROSITE" id="PS51372">
    <property type="entry name" value="PRD_2"/>
    <property type="match status" value="1"/>
</dbReference>
<accession>A0ABR9ZWB3</accession>
<evidence type="ECO:0000259" key="1">
    <source>
        <dbReference type="PROSITE" id="PS51372"/>
    </source>
</evidence>
<dbReference type="RefSeq" id="WP_194702971.1">
    <property type="nucleotide sequence ID" value="NZ_JADKNH010000010.1"/>
</dbReference>
<dbReference type="Pfam" id="PF00874">
    <property type="entry name" value="PRD"/>
    <property type="match status" value="1"/>
</dbReference>
<comment type="caution">
    <text evidence="2">The sequence shown here is derived from an EMBL/GenBank/DDBJ whole genome shotgun (WGS) entry which is preliminary data.</text>
</comment>
<dbReference type="InterPro" id="IPR011608">
    <property type="entry name" value="PRD"/>
</dbReference>